<keyword evidence="3" id="KW-1185">Reference proteome</keyword>
<evidence type="ECO:0000313" key="2">
    <source>
        <dbReference type="EMBL" id="AVJ48162.1"/>
    </source>
</evidence>
<evidence type="ECO:0000313" key="3">
    <source>
        <dbReference type="Proteomes" id="UP000240649"/>
    </source>
</evidence>
<keyword evidence="1" id="KW-0812">Transmembrane</keyword>
<sequence>MSNFIVDCVVVAIKGGIGVILIALFVSAVQLAVGKIKDLM</sequence>
<feature type="transmembrane region" description="Helical" evidence="1">
    <location>
        <begin position="12"/>
        <end position="33"/>
    </location>
</feature>
<dbReference type="RefSeq" id="YP_010672011.1">
    <property type="nucleotide sequence ID" value="NC_070974.1"/>
</dbReference>
<proteinExistence type="predicted"/>
<dbReference type="Proteomes" id="UP000240649">
    <property type="component" value="Segment"/>
</dbReference>
<name>A0A2P1CAC1_9CAUD</name>
<accession>A0A2P1CAC1</accession>
<keyword evidence="1" id="KW-1133">Transmembrane helix</keyword>
<keyword evidence="1" id="KW-0472">Membrane</keyword>
<reference evidence="2 3" key="1">
    <citation type="submission" date="2018-01" db="EMBL/GenBank/DDBJ databases">
        <title>Draft Genome Sequence of Salmonella Enteritidis Phage SE131.</title>
        <authorList>
            <person name="Kim Y."/>
            <person name="Han B.K."/>
            <person name="Kim H."/>
            <person name="Kim D."/>
        </authorList>
    </citation>
    <scope>NUCLEOTIDE SEQUENCE [LARGE SCALE GENOMIC DNA]</scope>
</reference>
<dbReference type="GeneID" id="77948281"/>
<organism evidence="2 3">
    <name type="scientific">Salmonella phage SE131</name>
    <dbReference type="NCBI Taxonomy" id="2081631"/>
    <lineage>
        <taxon>Viruses</taxon>
        <taxon>Duplodnaviria</taxon>
        <taxon>Heunggongvirae</taxon>
        <taxon>Uroviricota</taxon>
        <taxon>Caudoviricetes</taxon>
        <taxon>Grimontviridae</taxon>
        <taxon>Moazamivirus</taxon>
        <taxon>Moazamivirus SE131</taxon>
    </lineage>
</organism>
<dbReference type="KEGG" id="vg:77948281"/>
<protein>
    <submittedName>
        <fullName evidence="2">Uncharacterized protein</fullName>
    </submittedName>
</protein>
<evidence type="ECO:0000256" key="1">
    <source>
        <dbReference type="SAM" id="Phobius"/>
    </source>
</evidence>
<dbReference type="EMBL" id="MG873442">
    <property type="protein sequence ID" value="AVJ48162.1"/>
    <property type="molecule type" value="Genomic_DNA"/>
</dbReference>